<accession>A0A7Y0SCD9</accession>
<name>A0A7Y0SCD9_VIBPH</name>
<organism evidence="2 3">
    <name type="scientific">Vibrio parahaemolyticus</name>
    <dbReference type="NCBI Taxonomy" id="670"/>
    <lineage>
        <taxon>Bacteria</taxon>
        <taxon>Pseudomonadati</taxon>
        <taxon>Pseudomonadota</taxon>
        <taxon>Gammaproteobacteria</taxon>
        <taxon>Vibrionales</taxon>
        <taxon>Vibrionaceae</taxon>
        <taxon>Vibrio</taxon>
    </lineage>
</organism>
<evidence type="ECO:0000313" key="2">
    <source>
        <dbReference type="EMBL" id="NMU30385.1"/>
    </source>
</evidence>
<reference evidence="2 3" key="1">
    <citation type="submission" date="2020-04" db="EMBL/GenBank/DDBJ databases">
        <title>Whole-genome sequencing of Vibrio spp. from China reveals different genetic environments of blaCTX-M-14 among diverse lineages.</title>
        <authorList>
            <person name="Zheng Z."/>
            <person name="Ye L."/>
            <person name="Chen S."/>
        </authorList>
    </citation>
    <scope>NUCLEOTIDE SEQUENCE [LARGE SCALE GENOMIC DNA]</scope>
    <source>
        <strain evidence="2 3">Vb0574</strain>
    </source>
</reference>
<evidence type="ECO:0000256" key="1">
    <source>
        <dbReference type="SAM" id="MobiDB-lite"/>
    </source>
</evidence>
<dbReference type="RefSeq" id="WP_162836310.1">
    <property type="nucleotide sequence ID" value="NZ_JAUHGC010000003.1"/>
</dbReference>
<dbReference type="EMBL" id="JABCLD010002472">
    <property type="protein sequence ID" value="NMU30385.1"/>
    <property type="molecule type" value="Genomic_DNA"/>
</dbReference>
<feature type="region of interest" description="Disordered" evidence="1">
    <location>
        <begin position="1"/>
        <end position="28"/>
    </location>
</feature>
<dbReference type="AlphaFoldDB" id="A0A7Y0SCD9"/>
<gene>
    <name evidence="2" type="ORF">HKB21_32765</name>
</gene>
<comment type="caution">
    <text evidence="2">The sequence shown here is derived from an EMBL/GenBank/DDBJ whole genome shotgun (WGS) entry which is preliminary data.</text>
</comment>
<evidence type="ECO:0000313" key="3">
    <source>
        <dbReference type="Proteomes" id="UP000555836"/>
    </source>
</evidence>
<dbReference type="Proteomes" id="UP000555836">
    <property type="component" value="Unassembled WGS sequence"/>
</dbReference>
<feature type="compositionally biased region" description="Low complexity" evidence="1">
    <location>
        <begin position="1"/>
        <end position="18"/>
    </location>
</feature>
<proteinExistence type="predicted"/>
<sequence>MSNQIFNNENRNNKNKSIQNKEKSIHKKTKMNSFLQRIANGETGVVLEELL</sequence>
<protein>
    <submittedName>
        <fullName evidence="2">Uncharacterized protein</fullName>
    </submittedName>
</protein>